<dbReference type="SUPFAM" id="SSF50978">
    <property type="entry name" value="WD40 repeat-like"/>
    <property type="match status" value="1"/>
</dbReference>
<dbReference type="EMBL" id="SJPT01000001">
    <property type="protein sequence ID" value="TWU26232.1"/>
    <property type="molecule type" value="Genomic_DNA"/>
</dbReference>
<keyword evidence="6" id="KW-1185">Reference proteome</keyword>
<dbReference type="GO" id="GO:0016787">
    <property type="term" value="F:hydrolase activity"/>
    <property type="evidence" value="ECO:0007669"/>
    <property type="project" value="UniProtKB-KW"/>
</dbReference>
<gene>
    <name evidence="5" type="primary">iga</name>
    <name evidence="5" type="ORF">Pla52o_00850</name>
</gene>
<feature type="signal peptide" evidence="4">
    <location>
        <begin position="1"/>
        <end position="25"/>
    </location>
</feature>
<feature type="compositionally biased region" description="Basic and acidic residues" evidence="3">
    <location>
        <begin position="334"/>
        <end position="375"/>
    </location>
</feature>
<dbReference type="Pfam" id="PF00400">
    <property type="entry name" value="WD40"/>
    <property type="match status" value="2"/>
</dbReference>
<reference evidence="5 6" key="1">
    <citation type="submission" date="2019-02" db="EMBL/GenBank/DDBJ databases">
        <title>Deep-cultivation of Planctomycetes and their phenomic and genomic characterization uncovers novel biology.</title>
        <authorList>
            <person name="Wiegand S."/>
            <person name="Jogler M."/>
            <person name="Boedeker C."/>
            <person name="Pinto D."/>
            <person name="Vollmers J."/>
            <person name="Rivas-Marin E."/>
            <person name="Kohn T."/>
            <person name="Peeters S.H."/>
            <person name="Heuer A."/>
            <person name="Rast P."/>
            <person name="Oberbeckmann S."/>
            <person name="Bunk B."/>
            <person name="Jeske O."/>
            <person name="Meyerdierks A."/>
            <person name="Storesund J.E."/>
            <person name="Kallscheuer N."/>
            <person name="Luecker S."/>
            <person name="Lage O.M."/>
            <person name="Pohl T."/>
            <person name="Merkel B.J."/>
            <person name="Hornburger P."/>
            <person name="Mueller R.-W."/>
            <person name="Bruemmer F."/>
            <person name="Labrenz M."/>
            <person name="Spormann A.M."/>
            <person name="Op Den Camp H."/>
            <person name="Overmann J."/>
            <person name="Amann R."/>
            <person name="Jetten M.S.M."/>
            <person name="Mascher T."/>
            <person name="Medema M.H."/>
            <person name="Devos D.P."/>
            <person name="Kaster A.-K."/>
            <person name="Ovreas L."/>
            <person name="Rohde M."/>
            <person name="Galperin M.Y."/>
            <person name="Jogler C."/>
        </authorList>
    </citation>
    <scope>NUCLEOTIDE SEQUENCE [LARGE SCALE GENOMIC DNA]</scope>
    <source>
        <strain evidence="5 6">Pla52o</strain>
    </source>
</reference>
<keyword evidence="5" id="KW-0378">Hydrolase</keyword>
<keyword evidence="1" id="KW-0853">WD repeat</keyword>
<organism evidence="5 6">
    <name type="scientific">Novipirellula galeiformis</name>
    <dbReference type="NCBI Taxonomy" id="2528004"/>
    <lineage>
        <taxon>Bacteria</taxon>
        <taxon>Pseudomonadati</taxon>
        <taxon>Planctomycetota</taxon>
        <taxon>Planctomycetia</taxon>
        <taxon>Pirellulales</taxon>
        <taxon>Pirellulaceae</taxon>
        <taxon>Novipirellula</taxon>
    </lineage>
</organism>
<dbReference type="InterPro" id="IPR015943">
    <property type="entry name" value="WD40/YVTN_repeat-like_dom_sf"/>
</dbReference>
<dbReference type="Proteomes" id="UP000316304">
    <property type="component" value="Unassembled WGS sequence"/>
</dbReference>
<accession>A0A5C6CP57</accession>
<dbReference type="RefSeq" id="WP_197168916.1">
    <property type="nucleotide sequence ID" value="NZ_SJPT01000001.1"/>
</dbReference>
<dbReference type="AlphaFoldDB" id="A0A5C6CP57"/>
<keyword evidence="2" id="KW-0677">Repeat</keyword>
<evidence type="ECO:0000256" key="4">
    <source>
        <dbReference type="SAM" id="SignalP"/>
    </source>
</evidence>
<feature type="chain" id="PRO_5022945127" evidence="4">
    <location>
        <begin position="26"/>
        <end position="452"/>
    </location>
</feature>
<comment type="caution">
    <text evidence="5">The sequence shown here is derived from an EMBL/GenBank/DDBJ whole genome shotgun (WGS) entry which is preliminary data.</text>
</comment>
<dbReference type="InterPro" id="IPR001680">
    <property type="entry name" value="WD40_rpt"/>
</dbReference>
<keyword evidence="4" id="KW-0732">Signal</keyword>
<feature type="region of interest" description="Disordered" evidence="3">
    <location>
        <begin position="324"/>
        <end position="452"/>
    </location>
</feature>
<evidence type="ECO:0000256" key="3">
    <source>
        <dbReference type="SAM" id="MobiDB-lite"/>
    </source>
</evidence>
<sequence precursor="true">MNKRFVDLVSLTTLLLCLGVSIGHAEDKTDKKADAPEVWVTSIAPLTGDTYVAATADGLLLRDASVKSFTIAAPQTMTDLYTHPAAVWCVDATADGSVVASVDYRGNLVIYDVASKQPTTHEKALERWCQAMQFAPDDKTIVAGNETGKILVWDRGENKVTKSLELDGQAVTAISFSGDGKQIAAADGGGHVHLIEWPELKAAGKIKVSDAPVWSVAYAAGKLMIGSGDRNLYRCEPKADAKPERMTRASDWVTQFVVSKTGKVAAAELGGKLYFPMLNETYDVGSDVTPVKSGVWALCFHDDKTLLVGTRKDGVVAVKESEGWSKPLPPVVDPKPEEEVKPEPTAEEKEKMAATEKAAAEKAAAEKAAAEKMAAEKAAAAKKAAAEKMAAEKAAAEKAAAEKAAAEKAAAEKAAAEKAAAEKAAAEKAAAEKAAAEKAAAEKAAAEEPAKE</sequence>
<feature type="compositionally biased region" description="Basic and acidic residues" evidence="3">
    <location>
        <begin position="384"/>
        <end position="452"/>
    </location>
</feature>
<evidence type="ECO:0000313" key="6">
    <source>
        <dbReference type="Proteomes" id="UP000316304"/>
    </source>
</evidence>
<dbReference type="Gene3D" id="2.130.10.10">
    <property type="entry name" value="YVTN repeat-like/Quinoprotein amine dehydrogenase"/>
    <property type="match status" value="1"/>
</dbReference>
<evidence type="ECO:0000313" key="5">
    <source>
        <dbReference type="EMBL" id="TWU26232.1"/>
    </source>
</evidence>
<evidence type="ECO:0000256" key="2">
    <source>
        <dbReference type="ARBA" id="ARBA00022737"/>
    </source>
</evidence>
<dbReference type="EC" id="3.4.21.72" evidence="5"/>
<protein>
    <submittedName>
        <fullName evidence="5">IgA-specific serine endopeptidase autotransporter</fullName>
        <ecNumber evidence="5">3.4.21.72</ecNumber>
    </submittedName>
</protein>
<dbReference type="InterPro" id="IPR050505">
    <property type="entry name" value="WDR55/POC1"/>
</dbReference>
<dbReference type="SMART" id="SM00320">
    <property type="entry name" value="WD40"/>
    <property type="match status" value="4"/>
</dbReference>
<proteinExistence type="predicted"/>
<evidence type="ECO:0000256" key="1">
    <source>
        <dbReference type="ARBA" id="ARBA00022574"/>
    </source>
</evidence>
<dbReference type="PANTHER" id="PTHR44019">
    <property type="entry name" value="WD REPEAT-CONTAINING PROTEIN 55"/>
    <property type="match status" value="1"/>
</dbReference>
<dbReference type="InterPro" id="IPR036322">
    <property type="entry name" value="WD40_repeat_dom_sf"/>
</dbReference>
<name>A0A5C6CP57_9BACT</name>
<dbReference type="PANTHER" id="PTHR44019:SF8">
    <property type="entry name" value="POC1 CENTRIOLAR PROTEIN HOMOLOG"/>
    <property type="match status" value="1"/>
</dbReference>